<dbReference type="EMBL" id="CM039431">
    <property type="protein sequence ID" value="KAI4335319.1"/>
    <property type="molecule type" value="Genomic_DNA"/>
</dbReference>
<organism evidence="1 2">
    <name type="scientific">Bauhinia variegata</name>
    <name type="common">Purple orchid tree</name>
    <name type="synonym">Phanera variegata</name>
    <dbReference type="NCBI Taxonomy" id="167791"/>
    <lineage>
        <taxon>Eukaryota</taxon>
        <taxon>Viridiplantae</taxon>
        <taxon>Streptophyta</taxon>
        <taxon>Embryophyta</taxon>
        <taxon>Tracheophyta</taxon>
        <taxon>Spermatophyta</taxon>
        <taxon>Magnoliopsida</taxon>
        <taxon>eudicotyledons</taxon>
        <taxon>Gunneridae</taxon>
        <taxon>Pentapetalae</taxon>
        <taxon>rosids</taxon>
        <taxon>fabids</taxon>
        <taxon>Fabales</taxon>
        <taxon>Fabaceae</taxon>
        <taxon>Cercidoideae</taxon>
        <taxon>Cercideae</taxon>
        <taxon>Bauhiniinae</taxon>
        <taxon>Bauhinia</taxon>
    </lineage>
</organism>
<evidence type="ECO:0000313" key="1">
    <source>
        <dbReference type="EMBL" id="KAI4335319.1"/>
    </source>
</evidence>
<comment type="caution">
    <text evidence="1">The sequence shown here is derived from an EMBL/GenBank/DDBJ whole genome shotgun (WGS) entry which is preliminary data.</text>
</comment>
<dbReference type="Proteomes" id="UP000828941">
    <property type="component" value="Chromosome 6"/>
</dbReference>
<protein>
    <submittedName>
        <fullName evidence="1">Uncharacterized protein</fullName>
    </submittedName>
</protein>
<proteinExistence type="predicted"/>
<sequence length="90" mass="10059">MRLPELIFLFCLLFLATAGSNAVARRTYLLTNLFDAAKKRSTNEVAGEHADECKSKSFRFGHYLSCPDSNTTTSDDKRLVPTGPNPLHNR</sequence>
<evidence type="ECO:0000313" key="2">
    <source>
        <dbReference type="Proteomes" id="UP000828941"/>
    </source>
</evidence>
<reference evidence="1 2" key="1">
    <citation type="journal article" date="2022" name="DNA Res.">
        <title>Chromosomal-level genome assembly of the orchid tree Bauhinia variegata (Leguminosae; Cercidoideae) supports the allotetraploid origin hypothesis of Bauhinia.</title>
        <authorList>
            <person name="Zhong Y."/>
            <person name="Chen Y."/>
            <person name="Zheng D."/>
            <person name="Pang J."/>
            <person name="Liu Y."/>
            <person name="Luo S."/>
            <person name="Meng S."/>
            <person name="Qian L."/>
            <person name="Wei D."/>
            <person name="Dai S."/>
            <person name="Zhou R."/>
        </authorList>
    </citation>
    <scope>NUCLEOTIDE SEQUENCE [LARGE SCALE GENOMIC DNA]</scope>
    <source>
        <strain evidence="1">BV-YZ2020</strain>
    </source>
</reference>
<gene>
    <name evidence="1" type="ORF">L6164_013976</name>
</gene>
<name>A0ACB9NHJ9_BAUVA</name>
<keyword evidence="2" id="KW-1185">Reference proteome</keyword>
<accession>A0ACB9NHJ9</accession>